<keyword evidence="4" id="KW-0732">Signal</keyword>
<keyword evidence="2 3" id="KW-0175">Coiled coil</keyword>
<feature type="signal peptide" evidence="4">
    <location>
        <begin position="1"/>
        <end position="26"/>
    </location>
</feature>
<evidence type="ECO:0000313" key="6">
    <source>
        <dbReference type="EMBL" id="MFC3109833.1"/>
    </source>
</evidence>
<evidence type="ECO:0000256" key="1">
    <source>
        <dbReference type="ARBA" id="ARBA00004196"/>
    </source>
</evidence>
<comment type="subcellular location">
    <subcellularLocation>
        <location evidence="1">Cell envelope</location>
    </subcellularLocation>
</comment>
<dbReference type="Pfam" id="PF25881">
    <property type="entry name" value="HH_YBHG"/>
    <property type="match status" value="1"/>
</dbReference>
<evidence type="ECO:0000256" key="4">
    <source>
        <dbReference type="SAM" id="SignalP"/>
    </source>
</evidence>
<dbReference type="Proteomes" id="UP001595530">
    <property type="component" value="Unassembled WGS sequence"/>
</dbReference>
<dbReference type="Gene3D" id="2.40.50.100">
    <property type="match status" value="1"/>
</dbReference>
<sequence>MKRIPRLLQQSIATALVVLAACADQANDYYSGYAEADYVRIASPIAGTLAKLYLQRGDHADANAPAFVLEQDSERAAREQAAAQLQRAAAQLADAQKGRRPDEIAAVDAQLRQAQATATASAAELARQTSLIAGGAVSQSSLEQARAAAQRDRERVSELQAQLRINRLGARSDEIEAAQQDLKAAQAQLAQADWRLAQKTQRVPQAAEVADVLYREGEWVAAGSPVLSLLPPQNIKARFFVPETELGKLKLGQTVELRCDGCGAPIAARISFIAREAEYTSPLIYSKENRANLVFMLEARPAPTDALRLHPGQPLEIRPAGAARQ</sequence>
<dbReference type="Gene3D" id="2.40.30.170">
    <property type="match status" value="1"/>
</dbReference>
<evidence type="ECO:0000259" key="5">
    <source>
        <dbReference type="Pfam" id="PF25881"/>
    </source>
</evidence>
<name>A0ABV7F428_9BURK</name>
<organism evidence="6 7">
    <name type="scientific">Undibacterium arcticum</name>
    <dbReference type="NCBI Taxonomy" id="1762892"/>
    <lineage>
        <taxon>Bacteria</taxon>
        <taxon>Pseudomonadati</taxon>
        <taxon>Pseudomonadota</taxon>
        <taxon>Betaproteobacteria</taxon>
        <taxon>Burkholderiales</taxon>
        <taxon>Oxalobacteraceae</taxon>
        <taxon>Undibacterium</taxon>
    </lineage>
</organism>
<reference evidence="7" key="1">
    <citation type="journal article" date="2019" name="Int. J. Syst. Evol. Microbiol.">
        <title>The Global Catalogue of Microorganisms (GCM) 10K type strain sequencing project: providing services to taxonomists for standard genome sequencing and annotation.</title>
        <authorList>
            <consortium name="The Broad Institute Genomics Platform"/>
            <consortium name="The Broad Institute Genome Sequencing Center for Infectious Disease"/>
            <person name="Wu L."/>
            <person name="Ma J."/>
        </authorList>
    </citation>
    <scope>NUCLEOTIDE SEQUENCE [LARGE SCALE GENOMIC DNA]</scope>
    <source>
        <strain evidence="7">KCTC 42986</strain>
    </source>
</reference>
<proteinExistence type="predicted"/>
<protein>
    <submittedName>
        <fullName evidence="6">HlyD family secretion protein</fullName>
    </submittedName>
</protein>
<evidence type="ECO:0000256" key="2">
    <source>
        <dbReference type="ARBA" id="ARBA00023054"/>
    </source>
</evidence>
<dbReference type="PROSITE" id="PS51257">
    <property type="entry name" value="PROKAR_LIPOPROTEIN"/>
    <property type="match status" value="1"/>
</dbReference>
<accession>A0ABV7F428</accession>
<comment type="caution">
    <text evidence="6">The sequence shown here is derived from an EMBL/GenBank/DDBJ whole genome shotgun (WGS) entry which is preliminary data.</text>
</comment>
<gene>
    <name evidence="6" type="ORF">ACFOFO_18010</name>
</gene>
<dbReference type="InterPro" id="IPR050465">
    <property type="entry name" value="UPF0194_transport"/>
</dbReference>
<feature type="coiled-coil region" evidence="3">
    <location>
        <begin position="142"/>
        <end position="202"/>
    </location>
</feature>
<dbReference type="PANTHER" id="PTHR32347:SF23">
    <property type="entry name" value="BLL5650 PROTEIN"/>
    <property type="match status" value="1"/>
</dbReference>
<dbReference type="Gene3D" id="1.10.287.470">
    <property type="entry name" value="Helix hairpin bin"/>
    <property type="match status" value="2"/>
</dbReference>
<feature type="domain" description="YbhG-like alpha-helical hairpin" evidence="5">
    <location>
        <begin position="79"/>
        <end position="196"/>
    </location>
</feature>
<dbReference type="EMBL" id="JBHRTP010000055">
    <property type="protein sequence ID" value="MFC3109833.1"/>
    <property type="molecule type" value="Genomic_DNA"/>
</dbReference>
<evidence type="ECO:0000313" key="7">
    <source>
        <dbReference type="Proteomes" id="UP001595530"/>
    </source>
</evidence>
<feature type="chain" id="PRO_5045926682" evidence="4">
    <location>
        <begin position="27"/>
        <end position="325"/>
    </location>
</feature>
<evidence type="ECO:0000256" key="3">
    <source>
        <dbReference type="SAM" id="Coils"/>
    </source>
</evidence>
<dbReference type="InterPro" id="IPR059052">
    <property type="entry name" value="HH_YbhG-like"/>
</dbReference>
<dbReference type="RefSeq" id="WP_390322356.1">
    <property type="nucleotide sequence ID" value="NZ_JBHRTP010000055.1"/>
</dbReference>
<keyword evidence="7" id="KW-1185">Reference proteome</keyword>
<dbReference type="PANTHER" id="PTHR32347">
    <property type="entry name" value="EFFLUX SYSTEM COMPONENT YKNX-RELATED"/>
    <property type="match status" value="1"/>
</dbReference>